<evidence type="ECO:0000313" key="3">
    <source>
        <dbReference type="Proteomes" id="UP000239649"/>
    </source>
</evidence>
<dbReference type="OrthoDB" id="511799at2759"/>
<keyword evidence="1" id="KW-0732">Signal</keyword>
<dbReference type="AlphaFoldDB" id="A0A2P6VHB1"/>
<dbReference type="EMBL" id="LHPF02000007">
    <property type="protein sequence ID" value="PSC73486.1"/>
    <property type="molecule type" value="Genomic_DNA"/>
</dbReference>
<name>A0A2P6VHB1_9CHLO</name>
<evidence type="ECO:0000256" key="1">
    <source>
        <dbReference type="SAM" id="SignalP"/>
    </source>
</evidence>
<comment type="caution">
    <text evidence="2">The sequence shown here is derived from an EMBL/GenBank/DDBJ whole genome shotgun (WGS) entry which is preliminary data.</text>
</comment>
<sequence>MQTCKLLLAVLVAAALASAHARGTRQLTQKVTNACEEACTKAVEPICVSHFDTMCKPSWWMNAELNREGCMGIPADLPRTRRVMWNSCKYRCIKAQFDWEQWRLERVDGKKTIKMSAWCKRQWKKFGFSADPKCQKC</sequence>
<protein>
    <submittedName>
        <fullName evidence="2">Uncharacterized protein</fullName>
    </submittedName>
</protein>
<gene>
    <name evidence="2" type="ORF">C2E20_3258</name>
</gene>
<reference evidence="2 3" key="1">
    <citation type="journal article" date="2018" name="Plant J.">
        <title>Genome sequences of Chlorella sorokiniana UTEX 1602 and Micractinium conductrix SAG 241.80: implications to maltose excretion by a green alga.</title>
        <authorList>
            <person name="Arriola M.B."/>
            <person name="Velmurugan N."/>
            <person name="Zhang Y."/>
            <person name="Plunkett M.H."/>
            <person name="Hondzo H."/>
            <person name="Barney B.M."/>
        </authorList>
    </citation>
    <scope>NUCLEOTIDE SEQUENCE [LARGE SCALE GENOMIC DNA]</scope>
    <source>
        <strain evidence="2 3">SAG 241.80</strain>
    </source>
</reference>
<keyword evidence="3" id="KW-1185">Reference proteome</keyword>
<feature type="signal peptide" evidence="1">
    <location>
        <begin position="1"/>
        <end position="21"/>
    </location>
</feature>
<organism evidence="2 3">
    <name type="scientific">Micractinium conductrix</name>
    <dbReference type="NCBI Taxonomy" id="554055"/>
    <lineage>
        <taxon>Eukaryota</taxon>
        <taxon>Viridiplantae</taxon>
        <taxon>Chlorophyta</taxon>
        <taxon>core chlorophytes</taxon>
        <taxon>Trebouxiophyceae</taxon>
        <taxon>Chlorellales</taxon>
        <taxon>Chlorellaceae</taxon>
        <taxon>Chlorella clade</taxon>
        <taxon>Micractinium</taxon>
    </lineage>
</organism>
<feature type="chain" id="PRO_5015203684" evidence="1">
    <location>
        <begin position="22"/>
        <end position="137"/>
    </location>
</feature>
<proteinExistence type="predicted"/>
<accession>A0A2P6VHB1</accession>
<evidence type="ECO:0000313" key="2">
    <source>
        <dbReference type="EMBL" id="PSC73486.1"/>
    </source>
</evidence>
<dbReference type="Proteomes" id="UP000239649">
    <property type="component" value="Unassembled WGS sequence"/>
</dbReference>